<evidence type="ECO:0000256" key="1">
    <source>
        <dbReference type="ARBA" id="ARBA00009893"/>
    </source>
</evidence>
<evidence type="ECO:0000313" key="4">
    <source>
        <dbReference type="Proteomes" id="UP000027073"/>
    </source>
</evidence>
<evidence type="ECO:0000313" key="3">
    <source>
        <dbReference type="EMBL" id="KDQ22983.1"/>
    </source>
</evidence>
<evidence type="ECO:0000259" key="2">
    <source>
        <dbReference type="SMART" id="SM01006"/>
    </source>
</evidence>
<dbReference type="Pfam" id="PF13523">
    <property type="entry name" value="Acetyltransf_8"/>
    <property type="match status" value="1"/>
</dbReference>
<dbReference type="STRING" id="1137138.A0A067N4N9"/>
<comment type="similarity">
    <text evidence="1">Belongs to the lysine N-acyltransferase MbtK family.</text>
</comment>
<proteinExistence type="inferred from homology"/>
<dbReference type="VEuPathDB" id="FungiDB:PLEOSDRAFT_36093"/>
<dbReference type="SMART" id="SM01006">
    <property type="entry name" value="AlcB"/>
    <property type="match status" value="1"/>
</dbReference>
<name>A0A067N4N9_PLEO1</name>
<sequence length="447" mass="49980">MNTNATRRLLALQRTLIPSEFSRLVDVSDSSQPATEHLLVLPDGSQLGTRRRTEGVSDNLPSTTIVIGGVDVSTVRQLDRPAVSLLNSAVGTSFEASAAHVPKYPVFALEPPAPESAITIPDVWATICALFTAYHEQEHIPLVLSPSLANANEIANYILRSGLGIKPVRTRAKQTSSSEQTKDDVLFLSRTTFWQAAGTIGYHSRGWLQHNLTAAVHFPYVQSFTRSESVITSHPLRPPKPSPGELLYRRYCPSVKKFLEFRYFCLDDSSSVDGPLHHLESLHRWHNNPRVAAGWGEDGSLEYHRKYITNAMEDPNVMPVIMSWDGEPMGYLEFFWVKENHLSQYMGGGDVGGAAHDWDRGIHVLAGEDKFKGVAYSMAWLRSAIHYAFLADPRTVRVMGEPRYDNEAIMRACINAGLHVGKIFDFPYKRSALTITSRDRFFQLDLL</sequence>
<dbReference type="Gene3D" id="3.40.630.30">
    <property type="match status" value="1"/>
</dbReference>
<dbReference type="GO" id="GO:0019290">
    <property type="term" value="P:siderophore biosynthetic process"/>
    <property type="evidence" value="ECO:0007669"/>
    <property type="project" value="InterPro"/>
</dbReference>
<gene>
    <name evidence="3" type="ORF">PLEOSDRAFT_36093</name>
</gene>
<dbReference type="Proteomes" id="UP000027073">
    <property type="component" value="Unassembled WGS sequence"/>
</dbReference>
<dbReference type="AlphaFoldDB" id="A0A067N4N9"/>
<dbReference type="InterPro" id="IPR019432">
    <property type="entry name" value="Acyltransferase_MbtK/IucB-like"/>
</dbReference>
<dbReference type="SUPFAM" id="SSF55729">
    <property type="entry name" value="Acyl-CoA N-acyltransferases (Nat)"/>
    <property type="match status" value="1"/>
</dbReference>
<dbReference type="EMBL" id="KL198014">
    <property type="protein sequence ID" value="KDQ22983.1"/>
    <property type="molecule type" value="Genomic_DNA"/>
</dbReference>
<dbReference type="HOGENOM" id="CLU_039848_7_1_1"/>
<dbReference type="PANTHER" id="PTHR31438:SF1">
    <property type="entry name" value="LYSINE N-ACYLTRANSFERASE C17G9.06C-RELATED"/>
    <property type="match status" value="1"/>
</dbReference>
<dbReference type="GO" id="GO:0016410">
    <property type="term" value="F:N-acyltransferase activity"/>
    <property type="evidence" value="ECO:0007669"/>
    <property type="project" value="TreeGrafter"/>
</dbReference>
<feature type="domain" description="Acyltransferase MbtK/IucB-like conserved" evidence="2">
    <location>
        <begin position="270"/>
        <end position="318"/>
    </location>
</feature>
<accession>A0A067N4N9</accession>
<dbReference type="PANTHER" id="PTHR31438">
    <property type="entry name" value="LYSINE N-ACYLTRANSFERASE C17G9.06C-RELATED"/>
    <property type="match status" value="1"/>
</dbReference>
<dbReference type="InterPro" id="IPR016181">
    <property type="entry name" value="Acyl_CoA_acyltransferase"/>
</dbReference>
<reference evidence="4" key="1">
    <citation type="journal article" date="2014" name="Proc. Natl. Acad. Sci. U.S.A.">
        <title>Extensive sampling of basidiomycete genomes demonstrates inadequacy of the white-rot/brown-rot paradigm for wood decay fungi.</title>
        <authorList>
            <person name="Riley R."/>
            <person name="Salamov A.A."/>
            <person name="Brown D.W."/>
            <person name="Nagy L.G."/>
            <person name="Floudas D."/>
            <person name="Held B.W."/>
            <person name="Levasseur A."/>
            <person name="Lombard V."/>
            <person name="Morin E."/>
            <person name="Otillar R."/>
            <person name="Lindquist E.A."/>
            <person name="Sun H."/>
            <person name="LaButti K.M."/>
            <person name="Schmutz J."/>
            <person name="Jabbour D."/>
            <person name="Luo H."/>
            <person name="Baker S.E."/>
            <person name="Pisabarro A.G."/>
            <person name="Walton J.D."/>
            <person name="Blanchette R.A."/>
            <person name="Henrissat B."/>
            <person name="Martin F."/>
            <person name="Cullen D."/>
            <person name="Hibbett D.S."/>
            <person name="Grigoriev I.V."/>
        </authorList>
    </citation>
    <scope>NUCLEOTIDE SEQUENCE [LARGE SCALE GENOMIC DNA]</scope>
    <source>
        <strain evidence="4">PC15</strain>
    </source>
</reference>
<dbReference type="OrthoDB" id="4250781at2759"/>
<organism evidence="3 4">
    <name type="scientific">Pleurotus ostreatus (strain PC15)</name>
    <name type="common">Oyster mushroom</name>
    <dbReference type="NCBI Taxonomy" id="1137138"/>
    <lineage>
        <taxon>Eukaryota</taxon>
        <taxon>Fungi</taxon>
        <taxon>Dikarya</taxon>
        <taxon>Basidiomycota</taxon>
        <taxon>Agaricomycotina</taxon>
        <taxon>Agaricomycetes</taxon>
        <taxon>Agaricomycetidae</taxon>
        <taxon>Agaricales</taxon>
        <taxon>Pleurotineae</taxon>
        <taxon>Pleurotaceae</taxon>
        <taxon>Pleurotus</taxon>
    </lineage>
</organism>
<protein>
    <recommendedName>
        <fullName evidence="2">Acyltransferase MbtK/IucB-like conserved domain-containing protein</fullName>
    </recommendedName>
</protein>
<dbReference type="InParanoid" id="A0A067N4N9"/>